<accession>A0A1R3WD00</accession>
<protein>
    <submittedName>
        <fullName evidence="4">EF hand</fullName>
    </submittedName>
</protein>
<dbReference type="AlphaFoldDB" id="A0A1R3WD00"/>
<proteinExistence type="predicted"/>
<gene>
    <name evidence="4" type="ORF">SAMN05421849_0291</name>
</gene>
<evidence type="ECO:0000259" key="3">
    <source>
        <dbReference type="Pfam" id="PF13202"/>
    </source>
</evidence>
<feature type="domain" description="EF-hand" evidence="3">
    <location>
        <begin position="24"/>
        <end position="40"/>
    </location>
</feature>
<dbReference type="SUPFAM" id="SSF47473">
    <property type="entry name" value="EF-hand"/>
    <property type="match status" value="1"/>
</dbReference>
<dbReference type="InterPro" id="IPR018247">
    <property type="entry name" value="EF_Hand_1_Ca_BS"/>
</dbReference>
<dbReference type="RefSeq" id="WP_076646612.1">
    <property type="nucleotide sequence ID" value="NZ_DAIPDV010000002.1"/>
</dbReference>
<feature type="region of interest" description="Disordered" evidence="1">
    <location>
        <begin position="49"/>
        <end position="102"/>
    </location>
</feature>
<feature type="domain" description="EF-hand" evidence="3">
    <location>
        <begin position="47"/>
        <end position="64"/>
    </location>
</feature>
<dbReference type="InterPro" id="IPR002048">
    <property type="entry name" value="EF_hand_dom"/>
</dbReference>
<feature type="compositionally biased region" description="Acidic residues" evidence="1">
    <location>
        <begin position="84"/>
        <end position="102"/>
    </location>
</feature>
<evidence type="ECO:0000256" key="1">
    <source>
        <dbReference type="SAM" id="MobiDB-lite"/>
    </source>
</evidence>
<dbReference type="OrthoDB" id="5470953at2"/>
<dbReference type="Pfam" id="PF13202">
    <property type="entry name" value="EF-hand_5"/>
    <property type="match status" value="2"/>
</dbReference>
<evidence type="ECO:0000256" key="2">
    <source>
        <dbReference type="SAM" id="SignalP"/>
    </source>
</evidence>
<keyword evidence="5" id="KW-1185">Reference proteome</keyword>
<dbReference type="Gene3D" id="1.10.238.10">
    <property type="entry name" value="EF-hand"/>
    <property type="match status" value="1"/>
</dbReference>
<dbReference type="Proteomes" id="UP000192455">
    <property type="component" value="Unassembled WGS sequence"/>
</dbReference>
<organism evidence="4 5">
    <name type="scientific">Pontibaca methylaminivorans</name>
    <dbReference type="NCBI Taxonomy" id="515897"/>
    <lineage>
        <taxon>Bacteria</taxon>
        <taxon>Pseudomonadati</taxon>
        <taxon>Pseudomonadota</taxon>
        <taxon>Alphaproteobacteria</taxon>
        <taxon>Rhodobacterales</taxon>
        <taxon>Roseobacteraceae</taxon>
        <taxon>Pontibaca</taxon>
    </lineage>
</organism>
<keyword evidence="2" id="KW-0732">Signal</keyword>
<feature type="chain" id="PRO_5012119420" evidence="2">
    <location>
        <begin position="23"/>
        <end position="102"/>
    </location>
</feature>
<dbReference type="InterPro" id="IPR011992">
    <property type="entry name" value="EF-hand-dom_pair"/>
</dbReference>
<sequence length="102" mass="10182">MKKILMTAVATLALTAPAWAQADLDANGDGVVTLDEVQAVNPDVTAEDFSEMDTDSDGVLSPEEVSAAEEAGLLGGDAGAADDGAADDGFGDEGAGDELPIE</sequence>
<evidence type="ECO:0000313" key="4">
    <source>
        <dbReference type="EMBL" id="SIT75224.1"/>
    </source>
</evidence>
<dbReference type="EMBL" id="FTPS01000001">
    <property type="protein sequence ID" value="SIT75224.1"/>
    <property type="molecule type" value="Genomic_DNA"/>
</dbReference>
<dbReference type="PROSITE" id="PS00018">
    <property type="entry name" value="EF_HAND_1"/>
    <property type="match status" value="1"/>
</dbReference>
<feature type="signal peptide" evidence="2">
    <location>
        <begin position="1"/>
        <end position="22"/>
    </location>
</feature>
<name>A0A1R3WD00_9RHOB</name>
<dbReference type="GO" id="GO:0005509">
    <property type="term" value="F:calcium ion binding"/>
    <property type="evidence" value="ECO:0007669"/>
    <property type="project" value="InterPro"/>
</dbReference>
<evidence type="ECO:0000313" key="5">
    <source>
        <dbReference type="Proteomes" id="UP000192455"/>
    </source>
</evidence>
<dbReference type="STRING" id="515897.SAMN05421849_0291"/>
<reference evidence="4 5" key="1">
    <citation type="submission" date="2017-01" db="EMBL/GenBank/DDBJ databases">
        <authorList>
            <person name="Mah S.A."/>
            <person name="Swanson W.J."/>
            <person name="Moy G.W."/>
            <person name="Vacquier V.D."/>
        </authorList>
    </citation>
    <scope>NUCLEOTIDE SEQUENCE [LARGE SCALE GENOMIC DNA]</scope>
    <source>
        <strain evidence="4 5">DSM 21219</strain>
    </source>
</reference>